<accession>A0ABD5YWN0</accession>
<protein>
    <submittedName>
        <fullName evidence="2">Uncharacterized protein</fullName>
    </submittedName>
</protein>
<evidence type="ECO:0000313" key="3">
    <source>
        <dbReference type="Proteomes" id="UP001596447"/>
    </source>
</evidence>
<dbReference type="AlphaFoldDB" id="A0ABD5YWN0"/>
<dbReference type="RefSeq" id="WP_279530204.1">
    <property type="nucleotide sequence ID" value="NZ_CP122313.1"/>
</dbReference>
<keyword evidence="1" id="KW-0472">Membrane</keyword>
<organism evidence="2 3">
    <name type="scientific">Halospeciosus flavus</name>
    <dbReference type="NCBI Taxonomy" id="3032283"/>
    <lineage>
        <taxon>Archaea</taxon>
        <taxon>Methanobacteriati</taxon>
        <taxon>Methanobacteriota</taxon>
        <taxon>Stenosarchaea group</taxon>
        <taxon>Halobacteria</taxon>
        <taxon>Halobacteriales</taxon>
        <taxon>Halobacteriaceae</taxon>
        <taxon>Halospeciosus</taxon>
    </lineage>
</organism>
<proteinExistence type="predicted"/>
<keyword evidence="1" id="KW-0812">Transmembrane</keyword>
<keyword evidence="1" id="KW-1133">Transmembrane helix</keyword>
<comment type="caution">
    <text evidence="2">The sequence shown here is derived from an EMBL/GenBank/DDBJ whole genome shotgun (WGS) entry which is preliminary data.</text>
</comment>
<feature type="transmembrane region" description="Helical" evidence="1">
    <location>
        <begin position="119"/>
        <end position="138"/>
    </location>
</feature>
<name>A0ABD5YWN0_9EURY</name>
<feature type="transmembrane region" description="Helical" evidence="1">
    <location>
        <begin position="6"/>
        <end position="27"/>
    </location>
</feature>
<keyword evidence="3" id="KW-1185">Reference proteome</keyword>
<sequence>MSFDQLAEIFIGLYAATFLGMRVNFIFSVIRKTCSYLGVLPERWENEPYPNQRVFPKFIDIIIEKGALDTKNRVAYYIGLGAIVTGLAIGVEVTLIGASTGVSILAYQTFGVAPDLVSIYQQIVIVTVLLTIGAMTYGTQKFQQDPVR</sequence>
<evidence type="ECO:0000313" key="2">
    <source>
        <dbReference type="EMBL" id="MFC7198260.1"/>
    </source>
</evidence>
<reference evidence="2 3" key="1">
    <citation type="journal article" date="2019" name="Int. J. Syst. Evol. Microbiol.">
        <title>The Global Catalogue of Microorganisms (GCM) 10K type strain sequencing project: providing services to taxonomists for standard genome sequencing and annotation.</title>
        <authorList>
            <consortium name="The Broad Institute Genomics Platform"/>
            <consortium name="The Broad Institute Genome Sequencing Center for Infectious Disease"/>
            <person name="Wu L."/>
            <person name="Ma J."/>
        </authorList>
    </citation>
    <scope>NUCLEOTIDE SEQUENCE [LARGE SCALE GENOMIC DNA]</scope>
    <source>
        <strain evidence="2 3">XZGYJ-43</strain>
    </source>
</reference>
<evidence type="ECO:0000256" key="1">
    <source>
        <dbReference type="SAM" id="Phobius"/>
    </source>
</evidence>
<dbReference type="EMBL" id="JBHTAR010000003">
    <property type="protein sequence ID" value="MFC7198260.1"/>
    <property type="molecule type" value="Genomic_DNA"/>
</dbReference>
<gene>
    <name evidence="2" type="ORF">ACFQJ9_01955</name>
</gene>
<dbReference type="Proteomes" id="UP001596447">
    <property type="component" value="Unassembled WGS sequence"/>
</dbReference>
<feature type="transmembrane region" description="Helical" evidence="1">
    <location>
        <begin position="74"/>
        <end position="107"/>
    </location>
</feature>